<proteinExistence type="predicted"/>
<reference evidence="2" key="1">
    <citation type="submission" date="2021-02" db="EMBL/GenBank/DDBJ databases">
        <authorList>
            <person name="Nowell W R."/>
        </authorList>
    </citation>
    <scope>NUCLEOTIDE SEQUENCE</scope>
</reference>
<evidence type="ECO:0000256" key="1">
    <source>
        <dbReference type="SAM" id="Phobius"/>
    </source>
</evidence>
<evidence type="ECO:0000313" key="3">
    <source>
        <dbReference type="Proteomes" id="UP000663873"/>
    </source>
</evidence>
<keyword evidence="1" id="KW-0812">Transmembrane</keyword>
<dbReference type="EMBL" id="CAJOBP010001672">
    <property type="protein sequence ID" value="CAF4302405.1"/>
    <property type="molecule type" value="Genomic_DNA"/>
</dbReference>
<feature type="transmembrane region" description="Helical" evidence="1">
    <location>
        <begin position="446"/>
        <end position="467"/>
    </location>
</feature>
<sequence>MNVVSAASNIRIRRQTSSVVSVKLQMELRDEPRPSTTAATGIRAEILANIASAIINRYQAGELQVLWGILNITNGIITSNLTVQEPFQDFQVNLSVIAQLVLVTPPSDCRQQSPCTIQPVLIAYDVQGNVIQKLGSNDQPWQVQATLVYQPNVVLSGGIANYTNGQTQFTQLSLPDNSTSSVYYDGAVWCQRLILHGNEPYSAKWEYISGSGTTCCVSVKPIDSVTQLPLGHVQWGTWRWTSNVTLYTLPSFNRQGFLVTNGSSRTNANLTAVAVTITNLGINGTGMFMLNICLSSSNNQYNIMVLSSAILVANDKSIIATDPQGFSSNITSQGNFDALNASNQLEITRALLYNYLLSIGMPLISDMILVKGGSSTIVALFEVDPLPSNVATAVSTLLSNPNAVSSLTFVSVNINTRSYSVPDSSSNNTNSSGDSGSNNLPIILEVTIPVGTALVAAIAAIIAYVVYTKLAAANSVAPMANAASLSTSNVELIQHQPFSFTASSAHPLNVHVTTLFNPSPSTATQPYLIPIQ</sequence>
<dbReference type="AlphaFoldDB" id="A0A820HYH6"/>
<accession>A0A820HYH6</accession>
<evidence type="ECO:0008006" key="4">
    <source>
        <dbReference type="Google" id="ProtNLM"/>
    </source>
</evidence>
<keyword evidence="1" id="KW-0472">Membrane</keyword>
<organism evidence="2 3">
    <name type="scientific">Rotaria socialis</name>
    <dbReference type="NCBI Taxonomy" id="392032"/>
    <lineage>
        <taxon>Eukaryota</taxon>
        <taxon>Metazoa</taxon>
        <taxon>Spiralia</taxon>
        <taxon>Gnathifera</taxon>
        <taxon>Rotifera</taxon>
        <taxon>Eurotatoria</taxon>
        <taxon>Bdelloidea</taxon>
        <taxon>Philodinida</taxon>
        <taxon>Philodinidae</taxon>
        <taxon>Rotaria</taxon>
    </lineage>
</organism>
<gene>
    <name evidence="2" type="ORF">UJA718_LOCUS12728</name>
</gene>
<dbReference type="Proteomes" id="UP000663873">
    <property type="component" value="Unassembled WGS sequence"/>
</dbReference>
<comment type="caution">
    <text evidence="2">The sequence shown here is derived from an EMBL/GenBank/DDBJ whole genome shotgun (WGS) entry which is preliminary data.</text>
</comment>
<name>A0A820HYH6_9BILA</name>
<keyword evidence="1" id="KW-1133">Transmembrane helix</keyword>
<protein>
    <recommendedName>
        <fullName evidence="4">Transmembrane protein</fullName>
    </recommendedName>
</protein>
<evidence type="ECO:0000313" key="2">
    <source>
        <dbReference type="EMBL" id="CAF4302405.1"/>
    </source>
</evidence>
<keyword evidence="3" id="KW-1185">Reference proteome</keyword>